<sequence length="204" mass="23964">MNYSIADIKLILKALKQDDIWGSSHIYDIKKRLKEHLLHKGGHRCCYCLKSFFGEFSYVIDIEHILPKRKYRSCIFDIVNLSLSCKRCNMKIKRDDVSFLNVDLLRLYGGDKLKYFRSHFYNIVHPNLDDINSHISMVNIDVDFNRLVKYKILNESRKGKYTYEYFKLKEFEIDSFDSAQGLSVSTPNCELSARIKNILLESGV</sequence>
<dbReference type="AlphaFoldDB" id="A0A4R6XCV2"/>
<accession>A0A4R6XCV2</accession>
<evidence type="ECO:0000313" key="2">
    <source>
        <dbReference type="EMBL" id="TDR15017.1"/>
    </source>
</evidence>
<dbReference type="Proteomes" id="UP000295729">
    <property type="component" value="Unassembled WGS sequence"/>
</dbReference>
<dbReference type="RefSeq" id="WP_133559652.1">
    <property type="nucleotide sequence ID" value="NZ_SNZA01000001.1"/>
</dbReference>
<keyword evidence="3" id="KW-1185">Reference proteome</keyword>
<dbReference type="InterPro" id="IPR003615">
    <property type="entry name" value="HNH_nuc"/>
</dbReference>
<dbReference type="GO" id="GO:0003676">
    <property type="term" value="F:nucleic acid binding"/>
    <property type="evidence" value="ECO:0007669"/>
    <property type="project" value="InterPro"/>
</dbReference>
<protein>
    <recommendedName>
        <fullName evidence="1">HNH domain-containing protein</fullName>
    </recommendedName>
</protein>
<dbReference type="Pfam" id="PF01844">
    <property type="entry name" value="HNH"/>
    <property type="match status" value="1"/>
</dbReference>
<reference evidence="2 3" key="1">
    <citation type="submission" date="2019-03" db="EMBL/GenBank/DDBJ databases">
        <title>Genomic Encyclopedia of Type Strains, Phase IV (KMG-IV): sequencing the most valuable type-strain genomes for metagenomic binning, comparative biology and taxonomic classification.</title>
        <authorList>
            <person name="Goeker M."/>
        </authorList>
    </citation>
    <scope>NUCLEOTIDE SEQUENCE [LARGE SCALE GENOMIC DNA]</scope>
    <source>
        <strain evidence="2 3">DSM 5604</strain>
    </source>
</reference>
<dbReference type="GO" id="GO:0008270">
    <property type="term" value="F:zinc ion binding"/>
    <property type="evidence" value="ECO:0007669"/>
    <property type="project" value="InterPro"/>
</dbReference>
<organism evidence="2 3">
    <name type="scientific">Marinomonas communis</name>
    <dbReference type="NCBI Taxonomy" id="28254"/>
    <lineage>
        <taxon>Bacteria</taxon>
        <taxon>Pseudomonadati</taxon>
        <taxon>Pseudomonadota</taxon>
        <taxon>Gammaproteobacteria</taxon>
        <taxon>Oceanospirillales</taxon>
        <taxon>Oceanospirillaceae</taxon>
        <taxon>Marinomonas</taxon>
    </lineage>
</organism>
<dbReference type="InterPro" id="IPR002711">
    <property type="entry name" value="HNH"/>
</dbReference>
<proteinExistence type="predicted"/>
<gene>
    <name evidence="2" type="ORF">C8D85_0371</name>
</gene>
<evidence type="ECO:0000259" key="1">
    <source>
        <dbReference type="Pfam" id="PF01844"/>
    </source>
</evidence>
<name>A0A4R6XCV2_9GAMM</name>
<dbReference type="OrthoDB" id="9816185at2"/>
<dbReference type="CDD" id="cd00085">
    <property type="entry name" value="HNHc"/>
    <property type="match status" value="1"/>
</dbReference>
<dbReference type="Gene3D" id="1.10.30.50">
    <property type="match status" value="1"/>
</dbReference>
<comment type="caution">
    <text evidence="2">The sequence shown here is derived from an EMBL/GenBank/DDBJ whole genome shotgun (WGS) entry which is preliminary data.</text>
</comment>
<dbReference type="EMBL" id="SNZA01000001">
    <property type="protein sequence ID" value="TDR15017.1"/>
    <property type="molecule type" value="Genomic_DNA"/>
</dbReference>
<feature type="domain" description="HNH" evidence="1">
    <location>
        <begin position="45"/>
        <end position="92"/>
    </location>
</feature>
<dbReference type="GO" id="GO:0004519">
    <property type="term" value="F:endonuclease activity"/>
    <property type="evidence" value="ECO:0007669"/>
    <property type="project" value="InterPro"/>
</dbReference>
<evidence type="ECO:0000313" key="3">
    <source>
        <dbReference type="Proteomes" id="UP000295729"/>
    </source>
</evidence>